<name>A0A165F2X1_9BASI</name>
<proteinExistence type="predicted"/>
<dbReference type="OrthoDB" id="10395768at2759"/>
<dbReference type="EMBL" id="KV423984">
    <property type="protein sequence ID" value="KZT56075.1"/>
    <property type="molecule type" value="Genomic_DNA"/>
</dbReference>
<sequence>MSDHATPPATIVTRPDGETYTVIDQHYEQIRSDRESLNLYRSRAANYREAADKLLEAARLLEEECRPIEDRLTKARDFCQASLSDSPPSERASSVLSTVQQLASEALPVVQQLPAYNQGLTNGNANGNGAVYTRHMGLQYVNAPATPPSPHREHRESFARCERVRGLTPAAGNYPPPERHQTGTPVSAHTYAPPYPGGRPLKRSRSMVEEDELEEDRKSSPRSLASTDGMVMKMLPHEQTAPPVRKQGKFTDDDRHKIAAYLATTTSRAQNGGIDWKQFALSNPKYDATGWRTQYHSRKHKIDPLIETYRPQPSQLSHAHAQPQLPAQHPYVTGHSAHTPSVQAQPSPPSAYAQPAPAYAQPEGYAKADDGRSLYAAPEPDRRMAFPAPESAGYASADTTTYVSHSPARTPERTSDVRDEPMPMPVDEPSHRAADADEPPAPPIATVSAAESG</sequence>
<feature type="region of interest" description="Disordered" evidence="2">
    <location>
        <begin position="313"/>
        <end position="453"/>
    </location>
</feature>
<reference evidence="3 4" key="1">
    <citation type="journal article" date="2016" name="Mol. Biol. Evol.">
        <title>Comparative Genomics of Early-Diverging Mushroom-Forming Fungi Provides Insights into the Origins of Lignocellulose Decay Capabilities.</title>
        <authorList>
            <person name="Nagy L.G."/>
            <person name="Riley R."/>
            <person name="Tritt A."/>
            <person name="Adam C."/>
            <person name="Daum C."/>
            <person name="Floudas D."/>
            <person name="Sun H."/>
            <person name="Yadav J.S."/>
            <person name="Pangilinan J."/>
            <person name="Larsson K.H."/>
            <person name="Matsuura K."/>
            <person name="Barry K."/>
            <person name="Labutti K."/>
            <person name="Kuo R."/>
            <person name="Ohm R.A."/>
            <person name="Bhattacharya S.S."/>
            <person name="Shirouzu T."/>
            <person name="Yoshinaga Y."/>
            <person name="Martin F.M."/>
            <person name="Grigoriev I.V."/>
            <person name="Hibbett D.S."/>
        </authorList>
    </citation>
    <scope>NUCLEOTIDE SEQUENCE [LARGE SCALE GENOMIC DNA]</scope>
    <source>
        <strain evidence="3 4">HHB12733</strain>
    </source>
</reference>
<dbReference type="InParanoid" id="A0A165F2X1"/>
<accession>A0A165F2X1</accession>
<keyword evidence="1" id="KW-0175">Coiled coil</keyword>
<evidence type="ECO:0000313" key="4">
    <source>
        <dbReference type="Proteomes" id="UP000076842"/>
    </source>
</evidence>
<keyword evidence="4" id="KW-1185">Reference proteome</keyword>
<evidence type="ECO:0008006" key="5">
    <source>
        <dbReference type="Google" id="ProtNLM"/>
    </source>
</evidence>
<gene>
    <name evidence="3" type="ORF">CALCODRAFT_332066</name>
</gene>
<feature type="compositionally biased region" description="Basic and acidic residues" evidence="2">
    <location>
        <begin position="410"/>
        <end position="421"/>
    </location>
</feature>
<evidence type="ECO:0000313" key="3">
    <source>
        <dbReference type="EMBL" id="KZT56075.1"/>
    </source>
</evidence>
<feature type="coiled-coil region" evidence="1">
    <location>
        <begin position="37"/>
        <end position="64"/>
    </location>
</feature>
<feature type="compositionally biased region" description="Low complexity" evidence="2">
    <location>
        <begin position="350"/>
        <end position="362"/>
    </location>
</feature>
<feature type="region of interest" description="Disordered" evidence="2">
    <location>
        <begin position="167"/>
        <end position="227"/>
    </location>
</feature>
<organism evidence="3 4">
    <name type="scientific">Calocera cornea HHB12733</name>
    <dbReference type="NCBI Taxonomy" id="1353952"/>
    <lineage>
        <taxon>Eukaryota</taxon>
        <taxon>Fungi</taxon>
        <taxon>Dikarya</taxon>
        <taxon>Basidiomycota</taxon>
        <taxon>Agaricomycotina</taxon>
        <taxon>Dacrymycetes</taxon>
        <taxon>Dacrymycetales</taxon>
        <taxon>Dacrymycetaceae</taxon>
        <taxon>Calocera</taxon>
    </lineage>
</organism>
<dbReference type="AlphaFoldDB" id="A0A165F2X1"/>
<evidence type="ECO:0000256" key="2">
    <source>
        <dbReference type="SAM" id="MobiDB-lite"/>
    </source>
</evidence>
<protein>
    <recommendedName>
        <fullName evidence="5">Myb-like domain-containing protein</fullName>
    </recommendedName>
</protein>
<dbReference type="Proteomes" id="UP000076842">
    <property type="component" value="Unassembled WGS sequence"/>
</dbReference>
<evidence type="ECO:0000256" key="1">
    <source>
        <dbReference type="SAM" id="Coils"/>
    </source>
</evidence>